<dbReference type="CDD" id="cd06225">
    <property type="entry name" value="HAMP"/>
    <property type="match status" value="1"/>
</dbReference>
<keyword evidence="14" id="KW-1185">Reference proteome</keyword>
<evidence type="ECO:0000256" key="6">
    <source>
        <dbReference type="ARBA" id="ARBA00023224"/>
    </source>
</evidence>
<accession>A0A368TWB6</accession>
<comment type="similarity">
    <text evidence="7">Belongs to the methyl-accepting chemotaxis (MCP) protein family.</text>
</comment>
<evidence type="ECO:0000256" key="8">
    <source>
        <dbReference type="PROSITE-ProRule" id="PRU00284"/>
    </source>
</evidence>
<dbReference type="GO" id="GO:0004888">
    <property type="term" value="F:transmembrane signaling receptor activity"/>
    <property type="evidence" value="ECO:0007669"/>
    <property type="project" value="InterPro"/>
</dbReference>
<dbReference type="EMBL" id="QPII01000007">
    <property type="protein sequence ID" value="RCV89075.1"/>
    <property type="molecule type" value="Genomic_DNA"/>
</dbReference>
<organism evidence="13 14">
    <name type="scientific">Billgrantia montanilacus</name>
    <dbReference type="NCBI Taxonomy" id="2282305"/>
    <lineage>
        <taxon>Bacteria</taxon>
        <taxon>Pseudomonadati</taxon>
        <taxon>Pseudomonadota</taxon>
        <taxon>Gammaproteobacteria</taxon>
        <taxon>Oceanospirillales</taxon>
        <taxon>Halomonadaceae</taxon>
        <taxon>Billgrantia</taxon>
    </lineage>
</organism>
<gene>
    <name evidence="13" type="ORF">DU505_10955</name>
</gene>
<evidence type="ECO:0000256" key="9">
    <source>
        <dbReference type="SAM" id="MobiDB-lite"/>
    </source>
</evidence>
<evidence type="ECO:0000259" key="12">
    <source>
        <dbReference type="PROSITE" id="PS50885"/>
    </source>
</evidence>
<keyword evidence="5 10" id="KW-0472">Membrane</keyword>
<dbReference type="PROSITE" id="PS50111">
    <property type="entry name" value="CHEMOTAXIS_TRANSDUC_2"/>
    <property type="match status" value="1"/>
</dbReference>
<dbReference type="SMART" id="SM00304">
    <property type="entry name" value="HAMP"/>
    <property type="match status" value="1"/>
</dbReference>
<evidence type="ECO:0000256" key="1">
    <source>
        <dbReference type="ARBA" id="ARBA00004651"/>
    </source>
</evidence>
<name>A0A368TWB6_9GAMM</name>
<dbReference type="GO" id="GO:0006935">
    <property type="term" value="P:chemotaxis"/>
    <property type="evidence" value="ECO:0007669"/>
    <property type="project" value="InterPro"/>
</dbReference>
<dbReference type="SUPFAM" id="SSF58104">
    <property type="entry name" value="Methyl-accepting chemotaxis protein (MCP) signaling domain"/>
    <property type="match status" value="1"/>
</dbReference>
<dbReference type="InterPro" id="IPR003660">
    <property type="entry name" value="HAMP_dom"/>
</dbReference>
<evidence type="ECO:0000259" key="11">
    <source>
        <dbReference type="PROSITE" id="PS50111"/>
    </source>
</evidence>
<evidence type="ECO:0000256" key="2">
    <source>
        <dbReference type="ARBA" id="ARBA00022475"/>
    </source>
</evidence>
<evidence type="ECO:0000256" key="10">
    <source>
        <dbReference type="SAM" id="Phobius"/>
    </source>
</evidence>
<keyword evidence="4 10" id="KW-1133">Transmembrane helix</keyword>
<evidence type="ECO:0000313" key="13">
    <source>
        <dbReference type="EMBL" id="RCV89075.1"/>
    </source>
</evidence>
<dbReference type="Pfam" id="PF00672">
    <property type="entry name" value="HAMP"/>
    <property type="match status" value="1"/>
</dbReference>
<dbReference type="PANTHER" id="PTHR43531:SF16">
    <property type="entry name" value="METHYL-ACCEPTING CHEMOTAXIS PROTEIN II"/>
    <property type="match status" value="1"/>
</dbReference>
<dbReference type="InterPro" id="IPR033479">
    <property type="entry name" value="dCache_1"/>
</dbReference>
<reference evidence="13 14" key="1">
    <citation type="submission" date="2018-07" db="EMBL/GenBank/DDBJ databases">
        <title>Halomonas montanilacus sp. nov., isolated from Lake Pengyan on Tibetan Plateau.</title>
        <authorList>
            <person name="Lu H."/>
            <person name="Xing P."/>
            <person name="Wu Q."/>
        </authorList>
    </citation>
    <scope>NUCLEOTIDE SEQUENCE [LARGE SCALE GENOMIC DNA]</scope>
    <source>
        <strain evidence="13 14">PYC7W</strain>
    </source>
</reference>
<keyword evidence="6 8" id="KW-0807">Transducer</keyword>
<keyword evidence="2" id="KW-1003">Cell membrane</keyword>
<dbReference type="GO" id="GO:0007165">
    <property type="term" value="P:signal transduction"/>
    <property type="evidence" value="ECO:0007669"/>
    <property type="project" value="UniProtKB-KW"/>
</dbReference>
<dbReference type="CDD" id="cd12912">
    <property type="entry name" value="PDC2_MCP_like"/>
    <property type="match status" value="1"/>
</dbReference>
<feature type="domain" description="Methyl-accepting transducer" evidence="11">
    <location>
        <begin position="377"/>
        <end position="606"/>
    </location>
</feature>
<dbReference type="Gene3D" id="3.30.450.20">
    <property type="entry name" value="PAS domain"/>
    <property type="match status" value="1"/>
</dbReference>
<proteinExistence type="inferred from homology"/>
<dbReference type="Gene3D" id="1.10.287.950">
    <property type="entry name" value="Methyl-accepting chemotaxis protein"/>
    <property type="match status" value="1"/>
</dbReference>
<dbReference type="OrthoDB" id="2489132at2"/>
<dbReference type="FunFam" id="1.10.287.950:FF:000001">
    <property type="entry name" value="Methyl-accepting chemotaxis sensory transducer"/>
    <property type="match status" value="1"/>
</dbReference>
<feature type="transmembrane region" description="Helical" evidence="10">
    <location>
        <begin position="294"/>
        <end position="317"/>
    </location>
</feature>
<evidence type="ECO:0000313" key="14">
    <source>
        <dbReference type="Proteomes" id="UP000252405"/>
    </source>
</evidence>
<dbReference type="SMART" id="SM00283">
    <property type="entry name" value="MA"/>
    <property type="match status" value="1"/>
</dbReference>
<comment type="subcellular location">
    <subcellularLocation>
        <location evidence="1">Cell membrane</location>
        <topology evidence="1">Multi-pass membrane protein</topology>
    </subcellularLocation>
</comment>
<evidence type="ECO:0000256" key="7">
    <source>
        <dbReference type="ARBA" id="ARBA00029447"/>
    </source>
</evidence>
<evidence type="ECO:0000256" key="3">
    <source>
        <dbReference type="ARBA" id="ARBA00022692"/>
    </source>
</evidence>
<dbReference type="Pfam" id="PF02743">
    <property type="entry name" value="dCache_1"/>
    <property type="match status" value="1"/>
</dbReference>
<dbReference type="InterPro" id="IPR004089">
    <property type="entry name" value="MCPsignal_dom"/>
</dbReference>
<dbReference type="Pfam" id="PF00015">
    <property type="entry name" value="MCPsignal"/>
    <property type="match status" value="1"/>
</dbReference>
<feature type="domain" description="HAMP" evidence="12">
    <location>
        <begin position="318"/>
        <end position="372"/>
    </location>
</feature>
<dbReference type="PANTHER" id="PTHR43531">
    <property type="entry name" value="PROTEIN ICFG"/>
    <property type="match status" value="1"/>
</dbReference>
<feature type="compositionally biased region" description="Polar residues" evidence="9">
    <location>
        <begin position="398"/>
        <end position="412"/>
    </location>
</feature>
<evidence type="ECO:0000256" key="5">
    <source>
        <dbReference type="ARBA" id="ARBA00023136"/>
    </source>
</evidence>
<protein>
    <submittedName>
        <fullName evidence="13">HAMP domain-containing protein</fullName>
    </submittedName>
</protein>
<feature type="region of interest" description="Disordered" evidence="9">
    <location>
        <begin position="392"/>
        <end position="412"/>
    </location>
</feature>
<evidence type="ECO:0000256" key="4">
    <source>
        <dbReference type="ARBA" id="ARBA00022989"/>
    </source>
</evidence>
<dbReference type="Proteomes" id="UP000252405">
    <property type="component" value="Unassembled WGS sequence"/>
</dbReference>
<dbReference type="PROSITE" id="PS50885">
    <property type="entry name" value="HAMP"/>
    <property type="match status" value="1"/>
</dbReference>
<dbReference type="GO" id="GO:0005886">
    <property type="term" value="C:plasma membrane"/>
    <property type="evidence" value="ECO:0007669"/>
    <property type="project" value="UniProtKB-SubCell"/>
</dbReference>
<dbReference type="PRINTS" id="PR00260">
    <property type="entry name" value="CHEMTRNSDUCR"/>
</dbReference>
<sequence>MGSGENRMKNLTISQKLMFCISLTMIVIVGGATAVQYRLFSGLVTERVTTAELPATLESIRNDINATLTEPITLSRSMATNPYLHAWLDEGEPDQGTERAVDYFQDIQHRTGASIVFYVSALSGNYYTAEGLERTLSREQDTWFYRLVDDAEGDAYGLNIDFEGEELQVFINYVIEREGERVGIAGVGYTLAGMAEAIRSYRLGESGLVFLTSSEGIINLHPDGASMVGESVLSLPGWEGVAAELLADTGYRSGMAQDANGSDQLVAAIDVPGTDWIAFAQIPENELFADLNRAVGVVILAVAAILLASLVVIGVLLRTLFRPFRRTADAMREIAEGDGDLTQRLRVRGRDESTELATQFNAFADKVHDVLFHVRVSSEAVRVAAMEIASGGRDMSQRTDNAASSLQQTSASMEEITSTVENTTASSREASSLSQTAAQLAQRTGDTVGQVVTTMGEIQSSSQQIADIVKVIDSIAFQTNLLALNASVEAARAGENGRGFAVVAGEVRQLATRSAEASRDIRQLIEASGKKVEGGTRLVREAGDAMQQLVDGVNRVATMLGEISHAASEQSDGIGQINVAVSELDRMTQQNAALAEESTSAADQLRGQADRLAEVVASFKLRNEAISHAGYLQQHNRVEATNEET</sequence>
<dbReference type="AlphaFoldDB" id="A0A368TWB6"/>
<keyword evidence="3 10" id="KW-0812">Transmembrane</keyword>
<dbReference type="CDD" id="cd11386">
    <property type="entry name" value="MCP_signal"/>
    <property type="match status" value="1"/>
</dbReference>
<dbReference type="InterPro" id="IPR051310">
    <property type="entry name" value="MCP_chemotaxis"/>
</dbReference>
<dbReference type="InterPro" id="IPR004090">
    <property type="entry name" value="Chemotax_Me-accpt_rcpt"/>
</dbReference>
<comment type="caution">
    <text evidence="13">The sequence shown here is derived from an EMBL/GenBank/DDBJ whole genome shotgun (WGS) entry which is preliminary data.</text>
</comment>